<reference evidence="2" key="1">
    <citation type="journal article" date="2020" name="Stud. Mycol.">
        <title>101 Dothideomycetes genomes: a test case for predicting lifestyles and emergence of pathogens.</title>
        <authorList>
            <person name="Haridas S."/>
            <person name="Albert R."/>
            <person name="Binder M."/>
            <person name="Bloem J."/>
            <person name="Labutti K."/>
            <person name="Salamov A."/>
            <person name="Andreopoulos B."/>
            <person name="Baker S."/>
            <person name="Barry K."/>
            <person name="Bills G."/>
            <person name="Bluhm B."/>
            <person name="Cannon C."/>
            <person name="Castanera R."/>
            <person name="Culley D."/>
            <person name="Daum C."/>
            <person name="Ezra D."/>
            <person name="Gonzalez J."/>
            <person name="Henrissat B."/>
            <person name="Kuo A."/>
            <person name="Liang C."/>
            <person name="Lipzen A."/>
            <person name="Lutzoni F."/>
            <person name="Magnuson J."/>
            <person name="Mondo S."/>
            <person name="Nolan M."/>
            <person name="Ohm R."/>
            <person name="Pangilinan J."/>
            <person name="Park H.-J."/>
            <person name="Ramirez L."/>
            <person name="Alfaro M."/>
            <person name="Sun H."/>
            <person name="Tritt A."/>
            <person name="Yoshinaga Y."/>
            <person name="Zwiers L.-H."/>
            <person name="Turgeon B."/>
            <person name="Goodwin S."/>
            <person name="Spatafora J."/>
            <person name="Crous P."/>
            <person name="Grigoriev I."/>
        </authorList>
    </citation>
    <scope>NUCLEOTIDE SEQUENCE</scope>
    <source>
        <strain evidence="2">CBS 133067</strain>
    </source>
</reference>
<evidence type="ECO:0008006" key="4">
    <source>
        <dbReference type="Google" id="ProtNLM"/>
    </source>
</evidence>
<keyword evidence="1" id="KW-0732">Signal</keyword>
<dbReference type="Proteomes" id="UP000799772">
    <property type="component" value="Unassembled WGS sequence"/>
</dbReference>
<evidence type="ECO:0000313" key="3">
    <source>
        <dbReference type="Proteomes" id="UP000799772"/>
    </source>
</evidence>
<name>A0A9P4M231_9PEZI</name>
<dbReference type="EMBL" id="ML978135">
    <property type="protein sequence ID" value="KAF2094228.1"/>
    <property type="molecule type" value="Genomic_DNA"/>
</dbReference>
<comment type="caution">
    <text evidence="2">The sequence shown here is derived from an EMBL/GenBank/DDBJ whole genome shotgun (WGS) entry which is preliminary data.</text>
</comment>
<feature type="chain" id="PRO_5040190356" description="Apple domain-containing protein" evidence="1">
    <location>
        <begin position="22"/>
        <end position="178"/>
    </location>
</feature>
<dbReference type="OrthoDB" id="3938895at2759"/>
<sequence>MLFITDVIALAAVFLAVSTTASPIQQLHQRAGAPIPKSIPSSCTVTNPIASLAFVSYSSTPAARYRPTNATKTSQLYAYYLDPSSFQVTSSNSTSVFAQCLQTCYGYGNTGECVAAYMAYDVPTPPMFGAPGGNPSVACLMYSRMLGGGDFEAVPEGTAGWANATAGDILCPPSPQRA</sequence>
<evidence type="ECO:0000256" key="1">
    <source>
        <dbReference type="SAM" id="SignalP"/>
    </source>
</evidence>
<protein>
    <recommendedName>
        <fullName evidence="4">Apple domain-containing protein</fullName>
    </recommendedName>
</protein>
<accession>A0A9P4M231</accession>
<feature type="signal peptide" evidence="1">
    <location>
        <begin position="1"/>
        <end position="21"/>
    </location>
</feature>
<proteinExistence type="predicted"/>
<keyword evidence="3" id="KW-1185">Reference proteome</keyword>
<gene>
    <name evidence="2" type="ORF">NA57DRAFT_60861</name>
</gene>
<organism evidence="2 3">
    <name type="scientific">Rhizodiscina lignyota</name>
    <dbReference type="NCBI Taxonomy" id="1504668"/>
    <lineage>
        <taxon>Eukaryota</taxon>
        <taxon>Fungi</taxon>
        <taxon>Dikarya</taxon>
        <taxon>Ascomycota</taxon>
        <taxon>Pezizomycotina</taxon>
        <taxon>Dothideomycetes</taxon>
        <taxon>Pleosporomycetidae</taxon>
        <taxon>Aulographales</taxon>
        <taxon>Rhizodiscinaceae</taxon>
        <taxon>Rhizodiscina</taxon>
    </lineage>
</organism>
<evidence type="ECO:0000313" key="2">
    <source>
        <dbReference type="EMBL" id="KAF2094228.1"/>
    </source>
</evidence>
<dbReference type="AlphaFoldDB" id="A0A9P4M231"/>